<dbReference type="EMBL" id="CP026924">
    <property type="protein sequence ID" value="AVH41863.1"/>
    <property type="molecule type" value="Genomic_DNA"/>
</dbReference>
<sequence>MDDIAEVRKALAAAEQFIVNGVELGYIRMPAPETPDSAHQTLPMIRQAQASFERTVEAFRRAERLIEARVMDDMIEPFRRASLSTPHTPTGE</sequence>
<accession>A0A2L2LBZ8</accession>
<evidence type="ECO:0000313" key="2">
    <source>
        <dbReference type="Proteomes" id="UP000237717"/>
    </source>
</evidence>
<evidence type="ECO:0000313" key="1">
    <source>
        <dbReference type="EMBL" id="AVH41863.1"/>
    </source>
</evidence>
<reference evidence="1 2" key="1">
    <citation type="submission" date="2018-02" db="EMBL/GenBank/DDBJ databases">
        <title>Complete genome sequence of Agrobacterium tumefaciens 1D1609.</title>
        <authorList>
            <person name="Cho S.-T."/>
            <person name="Haryono M."/>
            <person name="Chang H.-H."/>
            <person name="Santos M.N."/>
            <person name="Lai E.-M."/>
            <person name="Kuo C.-H."/>
        </authorList>
    </citation>
    <scope>NUCLEOTIDE SEQUENCE [LARGE SCALE GENOMIC DNA]</scope>
    <source>
        <strain evidence="1 2">1D1609</strain>
    </source>
</reference>
<proteinExistence type="predicted"/>
<dbReference type="RefSeq" id="WP_104679471.1">
    <property type="nucleotide sequence ID" value="NZ_CP026924.1"/>
</dbReference>
<protein>
    <submittedName>
        <fullName evidence="1">Uncharacterized protein</fullName>
    </submittedName>
</protein>
<dbReference type="Proteomes" id="UP000237717">
    <property type="component" value="Chromosome I"/>
</dbReference>
<organism evidence="1 2">
    <name type="scientific">Agrobacterium tumefaciens</name>
    <dbReference type="NCBI Taxonomy" id="358"/>
    <lineage>
        <taxon>Bacteria</taxon>
        <taxon>Pseudomonadati</taxon>
        <taxon>Pseudomonadota</taxon>
        <taxon>Alphaproteobacteria</taxon>
        <taxon>Hyphomicrobiales</taxon>
        <taxon>Rhizobiaceae</taxon>
        <taxon>Rhizobium/Agrobacterium group</taxon>
        <taxon>Agrobacterium</taxon>
        <taxon>Agrobacterium tumefaciens complex</taxon>
    </lineage>
</organism>
<dbReference type="AlphaFoldDB" id="A0A2L2LBZ8"/>
<name>A0A2L2LBZ8_AGRTU</name>
<gene>
    <name evidence="1" type="ORF">At1D1609_18090</name>
</gene>